<evidence type="ECO:0000313" key="1">
    <source>
        <dbReference type="EMBL" id="GFR26600.1"/>
    </source>
</evidence>
<protein>
    <submittedName>
        <fullName evidence="1">Craniofacial development protein 2</fullName>
    </submittedName>
</protein>
<dbReference type="OrthoDB" id="6627613at2759"/>
<dbReference type="Proteomes" id="UP000887116">
    <property type="component" value="Unassembled WGS sequence"/>
</dbReference>
<comment type="caution">
    <text evidence="1">The sequence shown here is derived from an EMBL/GenBank/DDBJ whole genome shotgun (WGS) entry which is preliminary data.</text>
</comment>
<keyword evidence="2" id="KW-1185">Reference proteome</keyword>
<gene>
    <name evidence="1" type="ORF">TNCT_75041</name>
</gene>
<evidence type="ECO:0000313" key="2">
    <source>
        <dbReference type="Proteomes" id="UP000887116"/>
    </source>
</evidence>
<organism evidence="1 2">
    <name type="scientific">Trichonephila clavata</name>
    <name type="common">Joro spider</name>
    <name type="synonym">Nephila clavata</name>
    <dbReference type="NCBI Taxonomy" id="2740835"/>
    <lineage>
        <taxon>Eukaryota</taxon>
        <taxon>Metazoa</taxon>
        <taxon>Ecdysozoa</taxon>
        <taxon>Arthropoda</taxon>
        <taxon>Chelicerata</taxon>
        <taxon>Arachnida</taxon>
        <taxon>Araneae</taxon>
        <taxon>Araneomorphae</taxon>
        <taxon>Entelegynae</taxon>
        <taxon>Araneoidea</taxon>
        <taxon>Nephilidae</taxon>
        <taxon>Trichonephila</taxon>
    </lineage>
</organism>
<accession>A0A8X6HQD6</accession>
<name>A0A8X6HQD6_TRICU</name>
<reference evidence="1" key="1">
    <citation type="submission" date="2020-07" db="EMBL/GenBank/DDBJ databases">
        <title>Multicomponent nature underlies the extraordinary mechanical properties of spider dragline silk.</title>
        <authorList>
            <person name="Kono N."/>
            <person name="Nakamura H."/>
            <person name="Mori M."/>
            <person name="Yoshida Y."/>
            <person name="Ohtoshi R."/>
            <person name="Malay A.D."/>
            <person name="Moran D.A.P."/>
            <person name="Tomita M."/>
            <person name="Numata K."/>
            <person name="Arakawa K."/>
        </authorList>
    </citation>
    <scope>NUCLEOTIDE SEQUENCE</scope>
</reference>
<dbReference type="EMBL" id="BMAO01028676">
    <property type="protein sequence ID" value="GFR26600.1"/>
    <property type="molecule type" value="Genomic_DNA"/>
</dbReference>
<proteinExistence type="predicted"/>
<sequence length="99" mass="11421">MQKKFKGEIDCDKLKNDKIKQEYIKNVENCLNPGNSEENLEDKWKLIKNSICNAANTVIGKVTRSQTMYWFDEECAIANEKKNAAYKYMIQAYTSLGVS</sequence>
<dbReference type="AlphaFoldDB" id="A0A8X6HQD6"/>